<organism evidence="2 3">
    <name type="scientific">Monilinia fructigena</name>
    <dbReference type="NCBI Taxonomy" id="38457"/>
    <lineage>
        <taxon>Eukaryota</taxon>
        <taxon>Fungi</taxon>
        <taxon>Dikarya</taxon>
        <taxon>Ascomycota</taxon>
        <taxon>Pezizomycotina</taxon>
        <taxon>Leotiomycetes</taxon>
        <taxon>Helotiales</taxon>
        <taxon>Sclerotiniaceae</taxon>
        <taxon>Monilinia</taxon>
    </lineage>
</organism>
<reference evidence="2 3" key="1">
    <citation type="submission" date="2018-06" db="EMBL/GenBank/DDBJ databases">
        <title>Genome Sequence of the Brown Rot Fungal Pathogen Monilinia fructigena.</title>
        <authorList>
            <person name="Landi L."/>
            <person name="De Miccolis Angelini R.M."/>
            <person name="Pollastro S."/>
            <person name="Abate D."/>
            <person name="Faretra F."/>
            <person name="Romanazzi G."/>
        </authorList>
    </citation>
    <scope>NUCLEOTIDE SEQUENCE [LARGE SCALE GENOMIC DNA]</scope>
    <source>
        <strain evidence="2 3">Mfrg269</strain>
    </source>
</reference>
<sequence>MSSSTLFSPLKVGNSELQLRIAMAPLTRLRADDNHVPLPFVAEYYAQRASVPGTLLVSEATFIAPQASGYANPPGIWRQDQIDGWKKVTDAVHAKKSYIWLQLWALGRAADPAVLEKEGGYKMYRINELILGEEVLRTAHGSDLRLQKAVIAAVGAEKTAIRLSPFSTFQGMKDGGSCSTIHLHIAQELKKLNLAYLHVVESRISGIADNEQTEKG</sequence>
<name>A0A395J1E3_9HELO</name>
<feature type="domain" description="NADH:flavin oxidoreductase/NADH oxidase N-terminal" evidence="1">
    <location>
        <begin position="6"/>
        <end position="111"/>
    </location>
</feature>
<evidence type="ECO:0000313" key="3">
    <source>
        <dbReference type="Proteomes" id="UP000249056"/>
    </source>
</evidence>
<proteinExistence type="predicted"/>
<dbReference type="GO" id="GO:0003959">
    <property type="term" value="F:NADPH dehydrogenase activity"/>
    <property type="evidence" value="ECO:0007669"/>
    <property type="project" value="TreeGrafter"/>
</dbReference>
<dbReference type="InterPro" id="IPR001155">
    <property type="entry name" value="OxRdtase_FMN_N"/>
</dbReference>
<protein>
    <recommendedName>
        <fullName evidence="1">NADH:flavin oxidoreductase/NADH oxidase N-terminal domain-containing protein</fullName>
    </recommendedName>
</protein>
<dbReference type="OrthoDB" id="276546at2759"/>
<keyword evidence="3" id="KW-1185">Reference proteome</keyword>
<dbReference type="PANTHER" id="PTHR22893:SF91">
    <property type="entry name" value="NADPH DEHYDROGENASE 2-RELATED"/>
    <property type="match status" value="1"/>
</dbReference>
<comment type="caution">
    <text evidence="2">The sequence shown here is derived from an EMBL/GenBank/DDBJ whole genome shotgun (WGS) entry which is preliminary data.</text>
</comment>
<dbReference type="Proteomes" id="UP000249056">
    <property type="component" value="Unassembled WGS sequence"/>
</dbReference>
<gene>
    <name evidence="2" type="ORF">DID88_005853</name>
</gene>
<evidence type="ECO:0000259" key="1">
    <source>
        <dbReference type="Pfam" id="PF00724"/>
    </source>
</evidence>
<dbReference type="SUPFAM" id="SSF51395">
    <property type="entry name" value="FMN-linked oxidoreductases"/>
    <property type="match status" value="1"/>
</dbReference>
<dbReference type="Pfam" id="PF00724">
    <property type="entry name" value="Oxidored_FMN"/>
    <property type="match status" value="1"/>
</dbReference>
<accession>A0A395J1E3</accession>
<dbReference type="GO" id="GO:0010181">
    <property type="term" value="F:FMN binding"/>
    <property type="evidence" value="ECO:0007669"/>
    <property type="project" value="InterPro"/>
</dbReference>
<evidence type="ECO:0000313" key="2">
    <source>
        <dbReference type="EMBL" id="RAL66181.1"/>
    </source>
</evidence>
<dbReference type="PANTHER" id="PTHR22893">
    <property type="entry name" value="NADH OXIDOREDUCTASE-RELATED"/>
    <property type="match status" value="1"/>
</dbReference>
<dbReference type="Gene3D" id="3.20.20.70">
    <property type="entry name" value="Aldolase class I"/>
    <property type="match status" value="2"/>
</dbReference>
<dbReference type="AlphaFoldDB" id="A0A395J1E3"/>
<dbReference type="EMBL" id="QKRW01000007">
    <property type="protein sequence ID" value="RAL66181.1"/>
    <property type="molecule type" value="Genomic_DNA"/>
</dbReference>
<dbReference type="InterPro" id="IPR045247">
    <property type="entry name" value="Oye-like"/>
</dbReference>
<dbReference type="InterPro" id="IPR013785">
    <property type="entry name" value="Aldolase_TIM"/>
</dbReference>